<dbReference type="Pfam" id="PF00151">
    <property type="entry name" value="Lipase"/>
    <property type="match status" value="1"/>
</dbReference>
<evidence type="ECO:0000313" key="10">
    <source>
        <dbReference type="Proteomes" id="UP000694920"/>
    </source>
</evidence>
<dbReference type="PANTHER" id="PTHR11610">
    <property type="entry name" value="LIPASE"/>
    <property type="match status" value="1"/>
</dbReference>
<evidence type="ECO:0000313" key="11">
    <source>
        <dbReference type="RefSeq" id="XP_024936071.1"/>
    </source>
</evidence>
<keyword evidence="8" id="KW-0732">Signal</keyword>
<dbReference type="GO" id="GO:0005615">
    <property type="term" value="C:extracellular space"/>
    <property type="evidence" value="ECO:0007669"/>
    <property type="project" value="TreeGrafter"/>
</dbReference>
<evidence type="ECO:0000256" key="5">
    <source>
        <dbReference type="ARBA" id="ARBA00022525"/>
    </source>
</evidence>
<dbReference type="PRINTS" id="PR00821">
    <property type="entry name" value="TAGLIPASE"/>
</dbReference>
<evidence type="ECO:0000256" key="2">
    <source>
        <dbReference type="ARBA" id="ARBA00004613"/>
    </source>
</evidence>
<keyword evidence="5" id="KW-0964">Secreted</keyword>
<evidence type="ECO:0000256" key="3">
    <source>
        <dbReference type="ARBA" id="ARBA00010701"/>
    </source>
</evidence>
<dbReference type="InterPro" id="IPR002334">
    <property type="entry name" value="Allerg_PlipaseA1"/>
</dbReference>
<dbReference type="Gene3D" id="3.40.50.1820">
    <property type="entry name" value="alpha/beta hydrolase"/>
    <property type="match status" value="1"/>
</dbReference>
<dbReference type="GO" id="GO:0017171">
    <property type="term" value="F:serine hydrolase activity"/>
    <property type="evidence" value="ECO:0007669"/>
    <property type="project" value="TreeGrafter"/>
</dbReference>
<organism evidence="10 11">
    <name type="scientific">Cephus cinctus</name>
    <name type="common">Wheat stem sawfly</name>
    <dbReference type="NCBI Taxonomy" id="211228"/>
    <lineage>
        <taxon>Eukaryota</taxon>
        <taxon>Metazoa</taxon>
        <taxon>Ecdysozoa</taxon>
        <taxon>Arthropoda</taxon>
        <taxon>Hexapoda</taxon>
        <taxon>Insecta</taxon>
        <taxon>Pterygota</taxon>
        <taxon>Neoptera</taxon>
        <taxon>Endopterygota</taxon>
        <taxon>Hymenoptera</taxon>
        <taxon>Cephoidea</taxon>
        <taxon>Cephidae</taxon>
        <taxon>Cephus</taxon>
    </lineage>
</organism>
<evidence type="ECO:0000256" key="7">
    <source>
        <dbReference type="RuleBase" id="RU004262"/>
    </source>
</evidence>
<comment type="catalytic activity">
    <reaction evidence="1">
        <text>a 1,2-diacyl-sn-glycero-3-phosphocholine + H2O = a 2-acyl-sn-glycero-3-phosphocholine + a fatty acid + H(+)</text>
        <dbReference type="Rhea" id="RHEA:18689"/>
        <dbReference type="ChEBI" id="CHEBI:15377"/>
        <dbReference type="ChEBI" id="CHEBI:15378"/>
        <dbReference type="ChEBI" id="CHEBI:28868"/>
        <dbReference type="ChEBI" id="CHEBI:57643"/>
        <dbReference type="ChEBI" id="CHEBI:57875"/>
        <dbReference type="EC" id="3.1.1.32"/>
    </reaction>
</comment>
<dbReference type="GO" id="GO:0008970">
    <property type="term" value="F:phospholipase A1 activity"/>
    <property type="evidence" value="ECO:0007669"/>
    <property type="project" value="UniProtKB-EC"/>
</dbReference>
<dbReference type="InterPro" id="IPR013818">
    <property type="entry name" value="Lipase"/>
</dbReference>
<evidence type="ECO:0000259" key="9">
    <source>
        <dbReference type="Pfam" id="PF00151"/>
    </source>
</evidence>
<reference evidence="11" key="1">
    <citation type="submission" date="2025-08" db="UniProtKB">
        <authorList>
            <consortium name="RefSeq"/>
        </authorList>
    </citation>
    <scope>IDENTIFICATION</scope>
</reference>
<keyword evidence="10" id="KW-1185">Reference proteome</keyword>
<proteinExistence type="inferred from homology"/>
<evidence type="ECO:0000256" key="1">
    <source>
        <dbReference type="ARBA" id="ARBA00000111"/>
    </source>
</evidence>
<dbReference type="Proteomes" id="UP000694920">
    <property type="component" value="Unplaced"/>
</dbReference>
<dbReference type="KEGG" id="ccin:107262778"/>
<dbReference type="PRINTS" id="PR00825">
    <property type="entry name" value="DOLALLERGEN"/>
</dbReference>
<feature type="chain" id="PRO_5042524205" description="phospholipase A1" evidence="8">
    <location>
        <begin position="19"/>
        <end position="345"/>
    </location>
</feature>
<dbReference type="InterPro" id="IPR033906">
    <property type="entry name" value="Lipase_N"/>
</dbReference>
<dbReference type="GeneID" id="107262778"/>
<comment type="subcellular location">
    <subcellularLocation>
        <location evidence="2">Secreted</location>
    </subcellularLocation>
</comment>
<evidence type="ECO:0000256" key="6">
    <source>
        <dbReference type="ARBA" id="ARBA00022801"/>
    </source>
</evidence>
<dbReference type="EC" id="3.1.1.32" evidence="4"/>
<dbReference type="SUPFAM" id="SSF53474">
    <property type="entry name" value="alpha/beta-Hydrolases"/>
    <property type="match status" value="1"/>
</dbReference>
<dbReference type="InterPro" id="IPR029058">
    <property type="entry name" value="AB_hydrolase_fold"/>
</dbReference>
<dbReference type="RefSeq" id="XP_024936071.1">
    <property type="nucleotide sequence ID" value="XM_025080303.1"/>
</dbReference>
<dbReference type="PANTHER" id="PTHR11610:SF173">
    <property type="entry name" value="LIPASE DOMAIN-CONTAINING PROTEIN-RELATED"/>
    <property type="match status" value="1"/>
</dbReference>
<dbReference type="GO" id="GO:0016042">
    <property type="term" value="P:lipid catabolic process"/>
    <property type="evidence" value="ECO:0007669"/>
    <property type="project" value="TreeGrafter"/>
</dbReference>
<accession>A0AAJ7R865</accession>
<evidence type="ECO:0000256" key="4">
    <source>
        <dbReference type="ARBA" id="ARBA00013179"/>
    </source>
</evidence>
<dbReference type="AlphaFoldDB" id="A0AAJ7R865"/>
<dbReference type="FunFam" id="3.40.50.1820:FF:000076">
    <property type="entry name" value="phospholipase A1"/>
    <property type="match status" value="1"/>
</dbReference>
<dbReference type="CDD" id="cd00707">
    <property type="entry name" value="Pancreat_lipase_like"/>
    <property type="match status" value="1"/>
</dbReference>
<gene>
    <name evidence="11" type="primary">LOC107262778</name>
</gene>
<comment type="similarity">
    <text evidence="3 7">Belongs to the AB hydrolase superfamily. Lipase family.</text>
</comment>
<sequence>MKDSIALHVFFFVVAVRGSSNIFEEDVPKNDILKPTLVVKNNNGNLIKVDQSIRNTEDIEARRKDLVNQVMFYLHTVKNPRLSEAQQLWVGDVKTLRQSYFDPSIPTRFVTHGWMNSPYSKSCVLVREAYLKHGKYNVIVVDWSKISINLYSIAGRGVKKVAKYVGQMIDFLATQGVDTTTTYVIGHSMGGHVAGIASRLAESTVGYVIALDPAMPQFSSAGPGERVAQGDAKFVQVIHTDAGGFGYTKPIGDVDFYPNGGNRQPGCKSIFQSLCSHLRVSEYFAESISSDIGFVGTKCENYSEYKNGSCQYNDRAVMGGAVPTTRATGSYYLDTNSVPPYAKGS</sequence>
<feature type="domain" description="Lipase" evidence="9">
    <location>
        <begin position="48"/>
        <end position="341"/>
    </location>
</feature>
<name>A0AAJ7R865_CEPCN</name>
<protein>
    <recommendedName>
        <fullName evidence="4">phospholipase A1</fullName>
        <ecNumber evidence="4">3.1.1.32</ecNumber>
    </recommendedName>
</protein>
<feature type="signal peptide" evidence="8">
    <location>
        <begin position="1"/>
        <end position="18"/>
    </location>
</feature>
<dbReference type="InterPro" id="IPR000734">
    <property type="entry name" value="TAG_lipase"/>
</dbReference>
<keyword evidence="6" id="KW-0378">Hydrolase</keyword>
<evidence type="ECO:0000256" key="8">
    <source>
        <dbReference type="SAM" id="SignalP"/>
    </source>
</evidence>